<dbReference type="SUPFAM" id="SSF111369">
    <property type="entry name" value="HlyD-like secretion proteins"/>
    <property type="match status" value="1"/>
</dbReference>
<feature type="coiled-coil region" evidence="3">
    <location>
        <begin position="86"/>
        <end position="125"/>
    </location>
</feature>
<dbReference type="Gene3D" id="1.10.287.470">
    <property type="entry name" value="Helix hairpin bin"/>
    <property type="match status" value="1"/>
</dbReference>
<dbReference type="OrthoDB" id="9806939at2"/>
<keyword evidence="4" id="KW-0732">Signal</keyword>
<feature type="signal peptide" evidence="4">
    <location>
        <begin position="1"/>
        <end position="29"/>
    </location>
</feature>
<sequence>MFSQWSQWKRPLGLALGVFALALTPTAGAQQPVVLGEVERGPFIDEYRLNGSVVARQRSDVSVPIGGLVVERLVEIGDRVERGDLLLRMDDELARLERERAQAEASEAQARLEEARRLAEEARSVGAGNNIARTELRRRESEVGIAEAMLQRTRASESLAAARVARHRITAPIDGVVSSRSIDVGQWVDPGTAVFSVVDTDELWLDFQAPQAAYPLLDESTSLRVQGYASQPAHEASIATWLPVTDSQARTFLLRARAPDTLSLTPGMAVSGVLRLAREQQMLWVHRDAVNRYPEGRTTVWVAQPKGDELYTVTEKRIEIAGTAGDQTYVSSGLTGDEMIVTRGNESLREGAEVELAERTAR</sequence>
<dbReference type="Pfam" id="PF25917">
    <property type="entry name" value="BSH_RND"/>
    <property type="match status" value="1"/>
</dbReference>
<dbReference type="Proteomes" id="UP000243207">
    <property type="component" value="Chromosome I"/>
</dbReference>
<evidence type="ECO:0000313" key="6">
    <source>
        <dbReference type="EMBL" id="SDR69950.1"/>
    </source>
</evidence>
<keyword evidence="2 3" id="KW-0175">Coiled coil</keyword>
<evidence type="ECO:0000259" key="5">
    <source>
        <dbReference type="Pfam" id="PF25917"/>
    </source>
</evidence>
<dbReference type="EMBL" id="LT629736">
    <property type="protein sequence ID" value="SDR69950.1"/>
    <property type="molecule type" value="Genomic_DNA"/>
</dbReference>
<dbReference type="Gene3D" id="2.40.50.100">
    <property type="match status" value="1"/>
</dbReference>
<dbReference type="InterPro" id="IPR058625">
    <property type="entry name" value="MdtA-like_BSH"/>
</dbReference>
<dbReference type="NCBIfam" id="TIGR01730">
    <property type="entry name" value="RND_mfp"/>
    <property type="match status" value="1"/>
</dbReference>
<dbReference type="PANTHER" id="PTHR30469">
    <property type="entry name" value="MULTIDRUG RESISTANCE PROTEIN MDTA"/>
    <property type="match status" value="1"/>
</dbReference>
<dbReference type="Gene3D" id="2.40.30.170">
    <property type="match status" value="1"/>
</dbReference>
<comment type="similarity">
    <text evidence="1">Belongs to the membrane fusion protein (MFP) (TC 8.A.1) family.</text>
</comment>
<dbReference type="InterPro" id="IPR006143">
    <property type="entry name" value="RND_pump_MFP"/>
</dbReference>
<dbReference type="STRING" id="487184.SAMN05216421_0059"/>
<organism evidence="6 7">
    <name type="scientific">Halopseudomonas xinjiangensis</name>
    <dbReference type="NCBI Taxonomy" id="487184"/>
    <lineage>
        <taxon>Bacteria</taxon>
        <taxon>Pseudomonadati</taxon>
        <taxon>Pseudomonadota</taxon>
        <taxon>Gammaproteobacteria</taxon>
        <taxon>Pseudomonadales</taxon>
        <taxon>Pseudomonadaceae</taxon>
        <taxon>Halopseudomonas</taxon>
    </lineage>
</organism>
<evidence type="ECO:0000256" key="2">
    <source>
        <dbReference type="ARBA" id="ARBA00023054"/>
    </source>
</evidence>
<gene>
    <name evidence="6" type="ORF">SAMN05216421_0059</name>
</gene>
<feature type="chain" id="PRO_5009253147" evidence="4">
    <location>
        <begin position="30"/>
        <end position="362"/>
    </location>
</feature>
<dbReference type="AlphaFoldDB" id="A0A1H1L6I5"/>
<evidence type="ECO:0000256" key="3">
    <source>
        <dbReference type="SAM" id="Coils"/>
    </source>
</evidence>
<evidence type="ECO:0000256" key="1">
    <source>
        <dbReference type="ARBA" id="ARBA00009477"/>
    </source>
</evidence>
<accession>A0A1H1L6I5</accession>
<feature type="domain" description="Multidrug resistance protein MdtA-like barrel-sandwich hybrid" evidence="5">
    <location>
        <begin position="60"/>
        <end position="199"/>
    </location>
</feature>
<reference evidence="7" key="1">
    <citation type="submission" date="2016-10" db="EMBL/GenBank/DDBJ databases">
        <authorList>
            <person name="Varghese N."/>
            <person name="Submissions S."/>
        </authorList>
    </citation>
    <scope>NUCLEOTIDE SEQUENCE [LARGE SCALE GENOMIC DNA]</scope>
    <source>
        <strain evidence="7">NRRL B-51270</strain>
    </source>
</reference>
<proteinExistence type="inferred from homology"/>
<dbReference type="RefSeq" id="WP_093391047.1">
    <property type="nucleotide sequence ID" value="NZ_LT629736.1"/>
</dbReference>
<dbReference type="GO" id="GO:1990281">
    <property type="term" value="C:efflux pump complex"/>
    <property type="evidence" value="ECO:0007669"/>
    <property type="project" value="TreeGrafter"/>
</dbReference>
<keyword evidence="7" id="KW-1185">Reference proteome</keyword>
<dbReference type="PANTHER" id="PTHR30469:SF15">
    <property type="entry name" value="HLYD FAMILY OF SECRETION PROTEINS"/>
    <property type="match status" value="1"/>
</dbReference>
<name>A0A1H1L6I5_9GAMM</name>
<evidence type="ECO:0000256" key="4">
    <source>
        <dbReference type="SAM" id="SignalP"/>
    </source>
</evidence>
<dbReference type="Gene3D" id="2.40.420.20">
    <property type="match status" value="1"/>
</dbReference>
<dbReference type="GO" id="GO:0015562">
    <property type="term" value="F:efflux transmembrane transporter activity"/>
    <property type="evidence" value="ECO:0007669"/>
    <property type="project" value="TreeGrafter"/>
</dbReference>
<evidence type="ECO:0000313" key="7">
    <source>
        <dbReference type="Proteomes" id="UP000243207"/>
    </source>
</evidence>
<protein>
    <submittedName>
        <fullName evidence="6">RND family efflux transporter, MFP subunit</fullName>
    </submittedName>
</protein>